<keyword evidence="1" id="KW-0472">Membrane</keyword>
<proteinExistence type="predicted"/>
<feature type="transmembrane region" description="Helical" evidence="1">
    <location>
        <begin position="20"/>
        <end position="40"/>
    </location>
</feature>
<dbReference type="PIRSF" id="PIRSF034455">
    <property type="entry name" value="UCP034455"/>
    <property type="match status" value="1"/>
</dbReference>
<dbReference type="InterPro" id="IPR021125">
    <property type="entry name" value="DUF2127"/>
</dbReference>
<comment type="caution">
    <text evidence="2">The sequence shown here is derived from an EMBL/GenBank/DDBJ whole genome shotgun (WGS) entry which is preliminary data.</text>
</comment>
<keyword evidence="1" id="KW-1133">Transmembrane helix</keyword>
<dbReference type="EMBL" id="CABPSO010000012">
    <property type="protein sequence ID" value="VVE70178.1"/>
    <property type="molecule type" value="Genomic_DNA"/>
</dbReference>
<keyword evidence="1" id="KW-0812">Transmembrane</keyword>
<name>A0ABY6WMS1_9BURK</name>
<protein>
    <submittedName>
        <fullName evidence="2">Membrane protein</fullName>
    </submittedName>
</protein>
<dbReference type="RefSeq" id="WP_063598311.1">
    <property type="nucleotide sequence ID" value="NZ_CABPSO010000012.1"/>
</dbReference>
<gene>
    <name evidence="2" type="ORF">PPN31119_03529</name>
</gene>
<reference evidence="2 3" key="1">
    <citation type="submission" date="2019-08" db="EMBL/GenBank/DDBJ databases">
        <authorList>
            <person name="Peeters C."/>
        </authorList>
    </citation>
    <scope>NUCLEOTIDE SEQUENCE [LARGE SCALE GENOMIC DNA]</scope>
    <source>
        <strain evidence="2 3">LMG 31119</strain>
    </source>
</reference>
<accession>A0ABY6WMS1</accession>
<sequence>MTGLSNAAEKRLHGLFETSLWIKALFALSEIVAGAAAYFIPSHVVLTFVLRITGHELREDPHDVVAGVLLHAAQHLSLGSQAFAAVYLLAHGVLKLWLIVGLLRERLWIFPVSVVIFALFIAYQLYRYAHTHSVWLILLSVLDLGVIALTWHEFRRIQRRGAALTR</sequence>
<dbReference type="Proteomes" id="UP000361468">
    <property type="component" value="Unassembled WGS sequence"/>
</dbReference>
<evidence type="ECO:0000313" key="2">
    <source>
        <dbReference type="EMBL" id="VVE70178.1"/>
    </source>
</evidence>
<feature type="transmembrane region" description="Helical" evidence="1">
    <location>
        <begin position="82"/>
        <end position="100"/>
    </location>
</feature>
<evidence type="ECO:0000313" key="3">
    <source>
        <dbReference type="Proteomes" id="UP000361468"/>
    </source>
</evidence>
<feature type="transmembrane region" description="Helical" evidence="1">
    <location>
        <begin position="132"/>
        <end position="151"/>
    </location>
</feature>
<dbReference type="InterPro" id="IPR014591">
    <property type="entry name" value="UCP034455"/>
</dbReference>
<organism evidence="2 3">
    <name type="scientific">Pandoraea pnomenusa</name>
    <dbReference type="NCBI Taxonomy" id="93220"/>
    <lineage>
        <taxon>Bacteria</taxon>
        <taxon>Pseudomonadati</taxon>
        <taxon>Pseudomonadota</taxon>
        <taxon>Betaproteobacteria</taxon>
        <taxon>Burkholderiales</taxon>
        <taxon>Burkholderiaceae</taxon>
        <taxon>Pandoraea</taxon>
    </lineage>
</organism>
<dbReference type="Pfam" id="PF09900">
    <property type="entry name" value="DUF2127"/>
    <property type="match status" value="1"/>
</dbReference>
<keyword evidence="3" id="KW-1185">Reference proteome</keyword>
<feature type="transmembrane region" description="Helical" evidence="1">
    <location>
        <begin position="107"/>
        <end position="126"/>
    </location>
</feature>
<evidence type="ECO:0000256" key="1">
    <source>
        <dbReference type="SAM" id="Phobius"/>
    </source>
</evidence>